<dbReference type="PANTHER" id="PTHR40761">
    <property type="entry name" value="CONSERVED INTEGRAL MEMBRANE ALANINE VALINE AND LEUCINE RICH PROTEIN-RELATED"/>
    <property type="match status" value="1"/>
</dbReference>
<dbReference type="EMBL" id="BNBE01000001">
    <property type="protein sequence ID" value="GHF88363.1"/>
    <property type="molecule type" value="Genomic_DNA"/>
</dbReference>
<sequence length="287" mass="28074">MLFGMVCALGSALCFGAATVYQAAASRAAAPGTGGGIDPGLLWRALRQWRYGVGLALDGAGFVLEVVALRSLPLYVVGAALAASLAVTAALASRMLGVRLRGAEWGAVAAVCAGLGALALSSGAEGHGTGPEALPWVLLAVAAGVPALGAAGGRLPDRPRALVLGLGAGIGFGVVEVAVRLLDGVRPADPALWALLLGGGAAFLLLTAAFQRGAVTTATAGMVLGETLGPAAAGVFWLGDRTREGFAWSALTGFAVAVAAALALARFGEPPPAGDPAPAPAPGVSGR</sequence>
<feature type="transmembrane region" description="Helical" evidence="1">
    <location>
        <begin position="245"/>
        <end position="265"/>
    </location>
</feature>
<protein>
    <recommendedName>
        <fullName evidence="5">Integral membrane protein</fullName>
    </recommendedName>
</protein>
<evidence type="ECO:0000313" key="3">
    <source>
        <dbReference type="EMBL" id="GHF88363.1"/>
    </source>
</evidence>
<keyword evidence="2" id="KW-0732">Signal</keyword>
<proteinExistence type="predicted"/>
<feature type="chain" id="PRO_5037380903" description="Integral membrane protein" evidence="2">
    <location>
        <begin position="24"/>
        <end position="287"/>
    </location>
</feature>
<dbReference type="Proteomes" id="UP000632849">
    <property type="component" value="Unassembled WGS sequence"/>
</dbReference>
<reference evidence="3" key="1">
    <citation type="journal article" date="2014" name="Int. J. Syst. Evol. Microbiol.">
        <title>Complete genome sequence of Corynebacterium casei LMG S-19264T (=DSM 44701T), isolated from a smear-ripened cheese.</title>
        <authorList>
            <consortium name="US DOE Joint Genome Institute (JGI-PGF)"/>
            <person name="Walter F."/>
            <person name="Albersmeier A."/>
            <person name="Kalinowski J."/>
            <person name="Ruckert C."/>
        </authorList>
    </citation>
    <scope>NUCLEOTIDE SEQUENCE</scope>
    <source>
        <strain evidence="3">JCM 4122</strain>
    </source>
</reference>
<keyword evidence="1" id="KW-0812">Transmembrane</keyword>
<feature type="transmembrane region" description="Helical" evidence="1">
    <location>
        <begin position="191"/>
        <end position="210"/>
    </location>
</feature>
<gene>
    <name evidence="3" type="ORF">GCM10017667_16360</name>
</gene>
<feature type="transmembrane region" description="Helical" evidence="1">
    <location>
        <begin position="72"/>
        <end position="93"/>
    </location>
</feature>
<feature type="transmembrane region" description="Helical" evidence="1">
    <location>
        <begin position="162"/>
        <end position="179"/>
    </location>
</feature>
<keyword evidence="4" id="KW-1185">Reference proteome</keyword>
<reference evidence="3" key="2">
    <citation type="submission" date="2020-09" db="EMBL/GenBank/DDBJ databases">
        <authorList>
            <person name="Sun Q."/>
            <person name="Ohkuma M."/>
        </authorList>
    </citation>
    <scope>NUCLEOTIDE SEQUENCE</scope>
    <source>
        <strain evidence="3">JCM 4122</strain>
    </source>
</reference>
<feature type="transmembrane region" description="Helical" evidence="1">
    <location>
        <begin position="105"/>
        <end position="124"/>
    </location>
</feature>
<evidence type="ECO:0008006" key="5">
    <source>
        <dbReference type="Google" id="ProtNLM"/>
    </source>
</evidence>
<keyword evidence="1" id="KW-0472">Membrane</keyword>
<feature type="signal peptide" evidence="2">
    <location>
        <begin position="1"/>
        <end position="23"/>
    </location>
</feature>
<evidence type="ECO:0000313" key="4">
    <source>
        <dbReference type="Proteomes" id="UP000632849"/>
    </source>
</evidence>
<dbReference type="PANTHER" id="PTHR40761:SF1">
    <property type="entry name" value="CONSERVED INTEGRAL MEMBRANE ALANINE VALINE AND LEUCINE RICH PROTEIN-RELATED"/>
    <property type="match status" value="1"/>
</dbReference>
<evidence type="ECO:0000256" key="1">
    <source>
        <dbReference type="SAM" id="Phobius"/>
    </source>
</evidence>
<dbReference type="AlphaFoldDB" id="A0A919EJH7"/>
<comment type="caution">
    <text evidence="3">The sequence shown here is derived from an EMBL/GenBank/DDBJ whole genome shotgun (WGS) entry which is preliminary data.</text>
</comment>
<organism evidence="3 4">
    <name type="scientific">Streptomyces filamentosus</name>
    <name type="common">Streptomyces roseosporus</name>
    <dbReference type="NCBI Taxonomy" id="67294"/>
    <lineage>
        <taxon>Bacteria</taxon>
        <taxon>Bacillati</taxon>
        <taxon>Actinomycetota</taxon>
        <taxon>Actinomycetes</taxon>
        <taxon>Kitasatosporales</taxon>
        <taxon>Streptomycetaceae</taxon>
        <taxon>Streptomyces</taxon>
    </lineage>
</organism>
<feature type="transmembrane region" description="Helical" evidence="1">
    <location>
        <begin position="136"/>
        <end position="155"/>
    </location>
</feature>
<accession>A0A919EJH7</accession>
<keyword evidence="1" id="KW-1133">Transmembrane helix</keyword>
<name>A0A919EJH7_STRFL</name>
<evidence type="ECO:0000256" key="2">
    <source>
        <dbReference type="SAM" id="SignalP"/>
    </source>
</evidence>